<dbReference type="KEGG" id="zmm:Zmob_0406"/>
<evidence type="ECO:0000313" key="2">
    <source>
        <dbReference type="Proteomes" id="UP000001494"/>
    </source>
</evidence>
<accession>A0A0H3G0Q4</accession>
<dbReference type="Proteomes" id="UP000001494">
    <property type="component" value="Chromosome"/>
</dbReference>
<sequence length="81" mass="9468">MHRFNHNIIKELRDKVDNLPEKEKLITKKDIVNEMVSSIKILHEKGYSPDEILGFFKENGIYSNNGYIMSLIVMTVYCHPS</sequence>
<organism evidence="1 2">
    <name type="scientific">Zymomonas mobilis subsp. mobilis (strain ATCC 10988 / DSM 424 / LMG 404 / NCIMB 8938 / NRRL B-806 / ZM1)</name>
    <dbReference type="NCBI Taxonomy" id="555217"/>
    <lineage>
        <taxon>Bacteria</taxon>
        <taxon>Pseudomonadati</taxon>
        <taxon>Pseudomonadota</taxon>
        <taxon>Alphaproteobacteria</taxon>
        <taxon>Sphingomonadales</taxon>
        <taxon>Zymomonadaceae</taxon>
        <taxon>Zymomonas</taxon>
    </lineage>
</organism>
<dbReference type="RefSeq" id="WP_012817091.1">
    <property type="nucleotide sequence ID" value="NC_017262.1"/>
</dbReference>
<proteinExistence type="predicted"/>
<gene>
    <name evidence="1" type="ordered locus">Zmob_0406</name>
</gene>
<dbReference type="OrthoDB" id="7596504at2"/>
<dbReference type="AlphaFoldDB" id="A0A0H3G0Q4"/>
<dbReference type="EMBL" id="CP002850">
    <property type="protein sequence ID" value="AEH62253.1"/>
    <property type="molecule type" value="Genomic_DNA"/>
</dbReference>
<dbReference type="HOGENOM" id="CLU_2573175_0_0_5"/>
<reference evidence="1 2" key="1">
    <citation type="journal article" date="2011" name="J. Bacteriol.">
        <title>Genome sequence of the ethanol-producing Zymomonas mobilis subsp. mobilis lectotype strain ATCC 10988.</title>
        <authorList>
            <person name="Pappas K.M."/>
            <person name="Kouvelis V.N."/>
            <person name="Saunders E."/>
            <person name="Brettin T.S."/>
            <person name="Bruce D."/>
            <person name="Detter C."/>
            <person name="Balakireva M."/>
            <person name="Han C.S."/>
            <person name="Savvakis G."/>
            <person name="Kyrpides N.C."/>
            <person name="Typas M.A."/>
        </authorList>
    </citation>
    <scope>NUCLEOTIDE SEQUENCE [LARGE SCALE GENOMIC DNA]</scope>
    <source>
        <strain evidence="2">ATCC 10988 / DSM 424 / CCUG 17860 / LMG 404 / NCIMB 8938 / NRRL B-806 / ZM1</strain>
    </source>
</reference>
<name>A0A0H3G0Q4_ZYMMA</name>
<protein>
    <submittedName>
        <fullName evidence="1">Uncharacterized protein</fullName>
    </submittedName>
</protein>
<evidence type="ECO:0000313" key="1">
    <source>
        <dbReference type="EMBL" id="AEH62253.1"/>
    </source>
</evidence>